<dbReference type="PANTHER" id="PTHR10996:SF283">
    <property type="entry name" value="GLYOXYLATE_HYDROXYPYRUVATE REDUCTASE B"/>
    <property type="match status" value="1"/>
</dbReference>
<dbReference type="GO" id="GO:0005829">
    <property type="term" value="C:cytosol"/>
    <property type="evidence" value="ECO:0007669"/>
    <property type="project" value="TreeGrafter"/>
</dbReference>
<feature type="non-terminal residue" evidence="3">
    <location>
        <position position="1"/>
    </location>
</feature>
<dbReference type="InterPro" id="IPR029752">
    <property type="entry name" value="D-isomer_DH_CS1"/>
</dbReference>
<name>X1VTM3_9ZZZZ</name>
<proteinExistence type="predicted"/>
<dbReference type="PANTHER" id="PTHR10996">
    <property type="entry name" value="2-HYDROXYACID DEHYDROGENASE-RELATED"/>
    <property type="match status" value="1"/>
</dbReference>
<feature type="non-terminal residue" evidence="3">
    <location>
        <position position="130"/>
    </location>
</feature>
<dbReference type="Gene3D" id="3.40.50.720">
    <property type="entry name" value="NAD(P)-binding Rossmann-like Domain"/>
    <property type="match status" value="2"/>
</dbReference>
<evidence type="ECO:0000256" key="1">
    <source>
        <dbReference type="ARBA" id="ARBA00023002"/>
    </source>
</evidence>
<sequence length="130" mass="14329">YDNISIAEATKRHIVVGNTPGVLTGTTADLTFTLLMAAARRVVEAANYTSKGQWKTWGPKVLLGQDIHNATLGIIGLGRIGVEVAKRARGFNMKVLYYDEIRLSEEEERQLGVEYIPELAKLLSSEGRIL</sequence>
<evidence type="ECO:0000313" key="3">
    <source>
        <dbReference type="EMBL" id="GAJ24352.1"/>
    </source>
</evidence>
<protein>
    <recommendedName>
        <fullName evidence="2">D-isomer specific 2-hydroxyacid dehydrogenase NAD-binding domain-containing protein</fullName>
    </recommendedName>
</protein>
<dbReference type="GO" id="GO:0016618">
    <property type="term" value="F:hydroxypyruvate reductase [NAD(P)H] activity"/>
    <property type="evidence" value="ECO:0007669"/>
    <property type="project" value="TreeGrafter"/>
</dbReference>
<dbReference type="InterPro" id="IPR036291">
    <property type="entry name" value="NAD(P)-bd_dom_sf"/>
</dbReference>
<feature type="domain" description="D-isomer specific 2-hydroxyacid dehydrogenase NAD-binding" evidence="2">
    <location>
        <begin position="32"/>
        <end position="124"/>
    </location>
</feature>
<dbReference type="EMBL" id="BARW01040079">
    <property type="protein sequence ID" value="GAJ24352.1"/>
    <property type="molecule type" value="Genomic_DNA"/>
</dbReference>
<dbReference type="SUPFAM" id="SSF51735">
    <property type="entry name" value="NAD(P)-binding Rossmann-fold domains"/>
    <property type="match status" value="1"/>
</dbReference>
<organism evidence="3">
    <name type="scientific">marine sediment metagenome</name>
    <dbReference type="NCBI Taxonomy" id="412755"/>
    <lineage>
        <taxon>unclassified sequences</taxon>
        <taxon>metagenomes</taxon>
        <taxon>ecological metagenomes</taxon>
    </lineage>
</organism>
<dbReference type="GO" id="GO:0030267">
    <property type="term" value="F:glyoxylate reductase (NADPH) activity"/>
    <property type="evidence" value="ECO:0007669"/>
    <property type="project" value="TreeGrafter"/>
</dbReference>
<dbReference type="Pfam" id="PF02826">
    <property type="entry name" value="2-Hacid_dh_C"/>
    <property type="match status" value="1"/>
</dbReference>
<comment type="caution">
    <text evidence="3">The sequence shown here is derived from an EMBL/GenBank/DDBJ whole genome shotgun (WGS) entry which is preliminary data.</text>
</comment>
<dbReference type="AlphaFoldDB" id="X1VTM3"/>
<dbReference type="PROSITE" id="PS00065">
    <property type="entry name" value="D_2_HYDROXYACID_DH_1"/>
    <property type="match status" value="1"/>
</dbReference>
<accession>X1VTM3</accession>
<keyword evidence="1" id="KW-0560">Oxidoreductase</keyword>
<gene>
    <name evidence="3" type="ORF">S12H4_60756</name>
</gene>
<evidence type="ECO:0000259" key="2">
    <source>
        <dbReference type="Pfam" id="PF02826"/>
    </source>
</evidence>
<reference evidence="3" key="1">
    <citation type="journal article" date="2014" name="Front. Microbiol.">
        <title>High frequency of phylogenetically diverse reductive dehalogenase-homologous genes in deep subseafloor sedimentary metagenomes.</title>
        <authorList>
            <person name="Kawai M."/>
            <person name="Futagami T."/>
            <person name="Toyoda A."/>
            <person name="Takaki Y."/>
            <person name="Nishi S."/>
            <person name="Hori S."/>
            <person name="Arai W."/>
            <person name="Tsubouchi T."/>
            <person name="Morono Y."/>
            <person name="Uchiyama I."/>
            <person name="Ito T."/>
            <person name="Fujiyama A."/>
            <person name="Inagaki F."/>
            <person name="Takami H."/>
        </authorList>
    </citation>
    <scope>NUCLEOTIDE SEQUENCE</scope>
    <source>
        <strain evidence="3">Expedition CK06-06</strain>
    </source>
</reference>
<dbReference type="InterPro" id="IPR050223">
    <property type="entry name" value="D-isomer_2-hydroxyacid_DH"/>
</dbReference>
<dbReference type="InterPro" id="IPR006140">
    <property type="entry name" value="D-isomer_DH_NAD-bd"/>
</dbReference>
<dbReference type="GO" id="GO:0051287">
    <property type="term" value="F:NAD binding"/>
    <property type="evidence" value="ECO:0007669"/>
    <property type="project" value="InterPro"/>
</dbReference>